<dbReference type="Proteomes" id="UP000254000">
    <property type="component" value="Unassembled WGS sequence"/>
</dbReference>
<dbReference type="AlphaFoldDB" id="A0A369M1S4"/>
<dbReference type="RefSeq" id="WP_114568941.1">
    <property type="nucleotide sequence ID" value="NZ_CABMMS010000004.1"/>
</dbReference>
<keyword evidence="1" id="KW-0812">Transmembrane</keyword>
<accession>A0A369M1S4</accession>
<evidence type="ECO:0000256" key="1">
    <source>
        <dbReference type="SAM" id="Phobius"/>
    </source>
</evidence>
<keyword evidence="1" id="KW-1133">Transmembrane helix</keyword>
<keyword evidence="1" id="KW-0472">Membrane</keyword>
<organism evidence="2 3">
    <name type="scientific">Gordonibacter pamelaeae</name>
    <dbReference type="NCBI Taxonomy" id="471189"/>
    <lineage>
        <taxon>Bacteria</taxon>
        <taxon>Bacillati</taxon>
        <taxon>Actinomycetota</taxon>
        <taxon>Coriobacteriia</taxon>
        <taxon>Eggerthellales</taxon>
        <taxon>Eggerthellaceae</taxon>
        <taxon>Gordonibacter</taxon>
    </lineage>
</organism>
<feature type="transmembrane region" description="Helical" evidence="1">
    <location>
        <begin position="34"/>
        <end position="54"/>
    </location>
</feature>
<reference evidence="2 3" key="1">
    <citation type="journal article" date="2018" name="Elife">
        <title>Discovery and characterization of a prevalent human gut bacterial enzyme sufficient for the inactivation of a family of plant toxins.</title>
        <authorList>
            <person name="Koppel N."/>
            <person name="Bisanz J.E."/>
            <person name="Pandelia M.E."/>
            <person name="Turnbaugh P.J."/>
            <person name="Balskus E.P."/>
        </authorList>
    </citation>
    <scope>NUCLEOTIDE SEQUENCE [LARGE SCALE GENOMIC DNA]</scope>
    <source>
        <strain evidence="2 3">3C</strain>
    </source>
</reference>
<sequence>MSIFEIIMLICFGAAWPFSIYRSAKARSTKGKSLLFMLVVATGYVAGIVNKLVYNFDGVVYLYVLDLVLVSTDIALFARNRRLERRGEGAAARVAEAA</sequence>
<protein>
    <submittedName>
        <fullName evidence="2">Uncharacterized protein</fullName>
    </submittedName>
</protein>
<name>A0A369M1S4_9ACTN</name>
<dbReference type="EMBL" id="PPTS01000004">
    <property type="protein sequence ID" value="RDB65364.1"/>
    <property type="molecule type" value="Genomic_DNA"/>
</dbReference>
<evidence type="ECO:0000313" key="3">
    <source>
        <dbReference type="Proteomes" id="UP000254000"/>
    </source>
</evidence>
<comment type="caution">
    <text evidence="2">The sequence shown here is derived from an EMBL/GenBank/DDBJ whole genome shotgun (WGS) entry which is preliminary data.</text>
</comment>
<feature type="transmembrane region" description="Helical" evidence="1">
    <location>
        <begin position="60"/>
        <end position="78"/>
    </location>
</feature>
<keyword evidence="3" id="KW-1185">Reference proteome</keyword>
<proteinExistence type="predicted"/>
<gene>
    <name evidence="2" type="ORF">C1877_08510</name>
</gene>
<feature type="transmembrane region" description="Helical" evidence="1">
    <location>
        <begin position="6"/>
        <end position="22"/>
    </location>
</feature>
<evidence type="ECO:0000313" key="2">
    <source>
        <dbReference type="EMBL" id="RDB65364.1"/>
    </source>
</evidence>
<dbReference type="OrthoDB" id="5827at2"/>
<dbReference type="GeneID" id="78359729"/>